<protein>
    <submittedName>
        <fullName evidence="1">Uncharacterized protein</fullName>
    </submittedName>
</protein>
<reference evidence="1 2" key="1">
    <citation type="submission" date="2016-11" db="EMBL/GenBank/DDBJ databases">
        <authorList>
            <person name="Jaros S."/>
            <person name="Januszkiewicz K."/>
            <person name="Wedrychowicz H."/>
        </authorList>
    </citation>
    <scope>NUCLEOTIDE SEQUENCE [LARGE SCALE GENOMIC DNA]</scope>
    <source>
        <strain evidence="1 2">DSM 15480</strain>
    </source>
</reference>
<organism evidence="1 2">
    <name type="scientific">Hespellia stercorisuis DSM 15480</name>
    <dbReference type="NCBI Taxonomy" id="1121950"/>
    <lineage>
        <taxon>Bacteria</taxon>
        <taxon>Bacillati</taxon>
        <taxon>Bacillota</taxon>
        <taxon>Clostridia</taxon>
        <taxon>Lachnospirales</taxon>
        <taxon>Lachnospiraceae</taxon>
        <taxon>Hespellia</taxon>
    </lineage>
</organism>
<accession>A0A1M6LAI7</accession>
<evidence type="ECO:0000313" key="2">
    <source>
        <dbReference type="Proteomes" id="UP000184301"/>
    </source>
</evidence>
<dbReference type="RefSeq" id="WP_073106621.1">
    <property type="nucleotide sequence ID" value="NZ_FQZY01000014.1"/>
</dbReference>
<dbReference type="AlphaFoldDB" id="A0A1M6LAI7"/>
<keyword evidence="2" id="KW-1185">Reference proteome</keyword>
<sequence length="76" mass="8714">MREMDFKMERQGLLAEGDKVNISEGKLPSSYYYTIEPALAMSANFVSRERLTTREGVVKSIERTPRGFYATVVFDE</sequence>
<gene>
    <name evidence="1" type="ORF">SAMN02745243_01123</name>
</gene>
<name>A0A1M6LAI7_9FIRM</name>
<dbReference type="OrthoDB" id="9797770at2"/>
<dbReference type="EMBL" id="FQZY01000014">
    <property type="protein sequence ID" value="SHJ68172.1"/>
    <property type="molecule type" value="Genomic_DNA"/>
</dbReference>
<evidence type="ECO:0000313" key="1">
    <source>
        <dbReference type="EMBL" id="SHJ68172.1"/>
    </source>
</evidence>
<proteinExistence type="predicted"/>
<dbReference type="Proteomes" id="UP000184301">
    <property type="component" value="Unassembled WGS sequence"/>
</dbReference>